<evidence type="ECO:0000313" key="3">
    <source>
        <dbReference type="Proteomes" id="UP000002301"/>
    </source>
</evidence>
<gene>
    <name evidence="2" type="ordered locus">Oant_1882</name>
</gene>
<dbReference type="InterPro" id="IPR052553">
    <property type="entry name" value="CbiG_hydrolase"/>
</dbReference>
<evidence type="ECO:0000313" key="2">
    <source>
        <dbReference type="EMBL" id="ABS14598.1"/>
    </source>
</evidence>
<dbReference type="GO" id="GO:0009236">
    <property type="term" value="P:cobalamin biosynthetic process"/>
    <property type="evidence" value="ECO:0007669"/>
    <property type="project" value="InterPro"/>
</dbReference>
<dbReference type="AlphaFoldDB" id="A6X044"/>
<dbReference type="PANTHER" id="PTHR37477">
    <property type="entry name" value="COBALT-PRECORRIN-5A HYDROLASE"/>
    <property type="match status" value="1"/>
</dbReference>
<accession>A6X044</accession>
<dbReference type="Pfam" id="PF01890">
    <property type="entry name" value="CbiG_C"/>
    <property type="match status" value="1"/>
</dbReference>
<dbReference type="InterPro" id="IPR002750">
    <property type="entry name" value="CobE/GbiG_C"/>
</dbReference>
<organism evidence="2 3">
    <name type="scientific">Brucella anthropi (strain ATCC 49188 / DSM 6882 / CCUG 24695 / JCM 21032 / LMG 3331 / NBRC 15819 / NCTC 12168 / Alc 37)</name>
    <name type="common">Ochrobactrum anthropi</name>
    <dbReference type="NCBI Taxonomy" id="439375"/>
    <lineage>
        <taxon>Bacteria</taxon>
        <taxon>Pseudomonadati</taxon>
        <taxon>Pseudomonadota</taxon>
        <taxon>Alphaproteobacteria</taxon>
        <taxon>Hyphomicrobiales</taxon>
        <taxon>Brucellaceae</taxon>
        <taxon>Brucella/Ochrobactrum group</taxon>
        <taxon>Brucella</taxon>
    </lineage>
</organism>
<dbReference type="HOGENOM" id="CLU_087913_1_0_5"/>
<dbReference type="EMBL" id="CP000758">
    <property type="protein sequence ID" value="ABS14598.1"/>
    <property type="molecule type" value="Genomic_DNA"/>
</dbReference>
<dbReference type="InterPro" id="IPR036518">
    <property type="entry name" value="CobE/GbiG_C_sf"/>
</dbReference>
<dbReference type="Gene3D" id="3.30.420.180">
    <property type="entry name" value="CobE/GbiG C-terminal domain"/>
    <property type="match status" value="1"/>
</dbReference>
<sequence>MGSKNYSTVLGMGGSSGVTFDELLALADQVLLQGCRSRPDAIATLSTKCGELAWNELAAHYECALCFFDAERLEKETPRLENPSETVFETIGCHGVAEAAALAATGPNGFLVVEKTVSGRATAALAVARSRLRIMRQ</sequence>
<reference evidence="2 3" key="1">
    <citation type="journal article" date="2011" name="J. Bacteriol.">
        <title>Genome of Ochrobactrum anthropi ATCC 49188 T, a versatile opportunistic pathogen and symbiont of several eukaryotic hosts.</title>
        <authorList>
            <person name="Chain P.S."/>
            <person name="Lang D.M."/>
            <person name="Comerci D.J."/>
            <person name="Malfatti S.A."/>
            <person name="Vergez L.M."/>
            <person name="Shin M."/>
            <person name="Ugalde R.A."/>
            <person name="Garcia E."/>
            <person name="Tolmasky M.E."/>
        </authorList>
    </citation>
    <scope>NUCLEOTIDE SEQUENCE [LARGE SCALE GENOMIC DNA]</scope>
    <source>
        <strain evidence="3">ATCC 49188 / DSM 6882 / CCUG 24695 / JCM 21032 / LMG 3331 / NBRC 15819 / NCTC 12168 / Alc 37</strain>
    </source>
</reference>
<dbReference type="STRING" id="439375.Oant_1882"/>
<protein>
    <submittedName>
        <fullName evidence="2">Precorrin-3B C17-methyltransferase, putative</fullName>
    </submittedName>
</protein>
<dbReference type="SUPFAM" id="SSF159664">
    <property type="entry name" value="CobE/GbiG C-terminal domain-like"/>
    <property type="match status" value="1"/>
</dbReference>
<keyword evidence="3" id="KW-1185">Reference proteome</keyword>
<dbReference type="eggNOG" id="COG1010">
    <property type="taxonomic scope" value="Bacteria"/>
</dbReference>
<name>A6X044_BRUA4</name>
<evidence type="ECO:0000259" key="1">
    <source>
        <dbReference type="Pfam" id="PF01890"/>
    </source>
</evidence>
<dbReference type="Proteomes" id="UP000002301">
    <property type="component" value="Chromosome 1"/>
</dbReference>
<proteinExistence type="predicted"/>
<dbReference type="KEGG" id="oan:Oant_1882"/>
<feature type="domain" description="CobE/GbiG C-terminal" evidence="1">
    <location>
        <begin position="9"/>
        <end position="126"/>
    </location>
</feature>
<dbReference type="PANTHER" id="PTHR37477:SF1">
    <property type="entry name" value="COBALT-PRECORRIN-5A HYDROLASE"/>
    <property type="match status" value="1"/>
</dbReference>